<evidence type="ECO:0000313" key="4">
    <source>
        <dbReference type="Proteomes" id="UP000318995"/>
    </source>
</evidence>
<reference evidence="3 4" key="1">
    <citation type="submission" date="2019-02" db="EMBL/GenBank/DDBJ databases">
        <title>Deep-cultivation of Planctomycetes and their phenomic and genomic characterization uncovers novel biology.</title>
        <authorList>
            <person name="Wiegand S."/>
            <person name="Jogler M."/>
            <person name="Boedeker C."/>
            <person name="Pinto D."/>
            <person name="Vollmers J."/>
            <person name="Rivas-Marin E."/>
            <person name="Kohn T."/>
            <person name="Peeters S.H."/>
            <person name="Heuer A."/>
            <person name="Rast P."/>
            <person name="Oberbeckmann S."/>
            <person name="Bunk B."/>
            <person name="Jeske O."/>
            <person name="Meyerdierks A."/>
            <person name="Storesund J.E."/>
            <person name="Kallscheuer N."/>
            <person name="Luecker S."/>
            <person name="Lage O.M."/>
            <person name="Pohl T."/>
            <person name="Merkel B.J."/>
            <person name="Hornburger P."/>
            <person name="Mueller R.-W."/>
            <person name="Bruemmer F."/>
            <person name="Labrenz M."/>
            <person name="Spormann A.M."/>
            <person name="Op Den Camp H."/>
            <person name="Overmann J."/>
            <person name="Amann R."/>
            <person name="Jetten M.S.M."/>
            <person name="Mascher T."/>
            <person name="Medema M.H."/>
            <person name="Devos D.P."/>
            <person name="Kaster A.-K."/>
            <person name="Ovreas L."/>
            <person name="Rohde M."/>
            <person name="Galperin M.Y."/>
            <person name="Jogler C."/>
        </authorList>
    </citation>
    <scope>NUCLEOTIDE SEQUENCE [LARGE SCALE GENOMIC DNA]</scope>
    <source>
        <strain evidence="3 4">Pla111</strain>
    </source>
</reference>
<name>A0A5C5W9Y6_9BACT</name>
<evidence type="ECO:0000259" key="2">
    <source>
        <dbReference type="Pfam" id="PF06863"/>
    </source>
</evidence>
<evidence type="ECO:0008006" key="5">
    <source>
        <dbReference type="Google" id="ProtNLM"/>
    </source>
</evidence>
<dbReference type="InterPro" id="IPR010621">
    <property type="entry name" value="DUF1214"/>
</dbReference>
<dbReference type="EMBL" id="SJPH01000003">
    <property type="protein sequence ID" value="TWT46849.1"/>
    <property type="molecule type" value="Genomic_DNA"/>
</dbReference>
<dbReference type="Gene3D" id="2.60.120.600">
    <property type="entry name" value="Domain of unknown function DUF1214, C-terminal domain"/>
    <property type="match status" value="1"/>
</dbReference>
<keyword evidence="4" id="KW-1185">Reference proteome</keyword>
<gene>
    <name evidence="3" type="ORF">Pla111_19510</name>
</gene>
<evidence type="ECO:0000313" key="3">
    <source>
        <dbReference type="EMBL" id="TWT46849.1"/>
    </source>
</evidence>
<dbReference type="Proteomes" id="UP000318995">
    <property type="component" value="Unassembled WGS sequence"/>
</dbReference>
<feature type="domain" description="DUF1254" evidence="2">
    <location>
        <begin position="106"/>
        <end position="228"/>
    </location>
</feature>
<dbReference type="Gene3D" id="1.10.3360.10">
    <property type="entry name" value="VPA0735-like domain"/>
    <property type="match status" value="1"/>
</dbReference>
<protein>
    <recommendedName>
        <fullName evidence="5">DUF1254 domain-containing protein</fullName>
    </recommendedName>
</protein>
<sequence>MTIACLAALARAQQSAEKNIFESPGKKQTAADFEPAPAKMETNFGPLEFTGGAFPTNASVQKIYDELDQQRATQAYMDFFPAASLYAIVKSQIRDFGFKSSSELGVTADFMTPSENYLTGNNSTIYAFASIDLKVDGPTVVEIPPGMYGNANDAAFKYLTDFGPTGPDKGNGGKYLFLPPGDKGEVPDGYFVFRSPGYRIWAMMRGFGEVGTGDQAVNWFKQRLQVYPLATGPRKQTVTNCSGKGANTLPPEDGSYFAMLNDIIQYEPSELFDSELLGRLATLGIEKGKPFKPDARMKRIFDQAAKQAVAMSRAIVYASRDPEINYWSDRHWEKMFIRNTEFTEHGHADIDARTLWHYQAICVSPNLLSTTPGVGTAYLTCFRDEEGAYLLGDRNYRLRVSAKPPVKRFWAVTAYDPISRSLLDSGGNITVGSLGDPDVNADGSVDIYFGTKAPRGKEKNWIKTDPAKGFFVVFRLYGPLMGYIEKNWKLNDFELLK</sequence>
<dbReference type="SUPFAM" id="SSF160935">
    <property type="entry name" value="VPA0735-like"/>
    <property type="match status" value="1"/>
</dbReference>
<dbReference type="PANTHER" id="PTHR36509:SF3">
    <property type="entry name" value="SIGNAL PEPTIDE PROTEIN"/>
    <property type="match status" value="1"/>
</dbReference>
<dbReference type="InterPro" id="IPR037050">
    <property type="entry name" value="DUF1254_sf"/>
</dbReference>
<accession>A0A5C5W9Y6</accession>
<dbReference type="AlphaFoldDB" id="A0A5C5W9Y6"/>
<dbReference type="Gene3D" id="2.60.40.1610">
    <property type="entry name" value="Domain of unknown function DUF1254"/>
    <property type="match status" value="1"/>
</dbReference>
<dbReference type="Pfam" id="PF06863">
    <property type="entry name" value="DUF1254"/>
    <property type="match status" value="1"/>
</dbReference>
<dbReference type="PANTHER" id="PTHR36509">
    <property type="entry name" value="BLL3101 PROTEIN"/>
    <property type="match status" value="1"/>
</dbReference>
<dbReference type="InterPro" id="IPR010679">
    <property type="entry name" value="DUF1254"/>
</dbReference>
<comment type="caution">
    <text evidence="3">The sequence shown here is derived from an EMBL/GenBank/DDBJ whole genome shotgun (WGS) entry which is preliminary data.</text>
</comment>
<evidence type="ECO:0000259" key="1">
    <source>
        <dbReference type="Pfam" id="PF06742"/>
    </source>
</evidence>
<feature type="domain" description="DUF1214" evidence="1">
    <location>
        <begin position="376"/>
        <end position="479"/>
    </location>
</feature>
<dbReference type="InterPro" id="IPR037049">
    <property type="entry name" value="DUF1214_C_sf"/>
</dbReference>
<dbReference type="Pfam" id="PF06742">
    <property type="entry name" value="DUF1214"/>
    <property type="match status" value="1"/>
</dbReference>
<organism evidence="3 4">
    <name type="scientific">Botrimarina hoheduenensis</name>
    <dbReference type="NCBI Taxonomy" id="2528000"/>
    <lineage>
        <taxon>Bacteria</taxon>
        <taxon>Pseudomonadati</taxon>
        <taxon>Planctomycetota</taxon>
        <taxon>Planctomycetia</taxon>
        <taxon>Pirellulales</taxon>
        <taxon>Lacipirellulaceae</taxon>
        <taxon>Botrimarina</taxon>
    </lineage>
</organism>
<proteinExistence type="predicted"/>